<dbReference type="InterPro" id="IPR050469">
    <property type="entry name" value="Diguanylate_Cyclase"/>
</dbReference>
<protein>
    <recommendedName>
        <fullName evidence="2">GGDEF domain-containing protein</fullName>
    </recommendedName>
</protein>
<dbReference type="GO" id="GO:0043709">
    <property type="term" value="P:cell adhesion involved in single-species biofilm formation"/>
    <property type="evidence" value="ECO:0007669"/>
    <property type="project" value="TreeGrafter"/>
</dbReference>
<feature type="transmembrane region" description="Helical" evidence="1">
    <location>
        <begin position="14"/>
        <end position="36"/>
    </location>
</feature>
<dbReference type="Proteomes" id="UP000076268">
    <property type="component" value="Unassembled WGS sequence"/>
</dbReference>
<feature type="domain" description="GGDEF" evidence="2">
    <location>
        <begin position="438"/>
        <end position="574"/>
    </location>
</feature>
<dbReference type="CDD" id="cd01949">
    <property type="entry name" value="GGDEF"/>
    <property type="match status" value="1"/>
</dbReference>
<name>A0A154BRW4_ANASB</name>
<sequence length="580" mass="66408">MWLWSRPESLQRKIIGFILVISFFLLALSVFIVYIARDNYENARNLEQTSQITRELTRAVRDLALERGRMNVVLRSMSPISEENRNFIETRRRLSEEHLNVALEQLASIHPPQAADLAKSYAAIVELRQQVDTESRKSYEARQPGIARIWLKQATDFIYRVENVLLHLGRARVDSGKFFLYHQLVLDSLSFRQLAGHHATSLTTVLVRPDAVSPQQYDEIAFFKMQADSLWSGIEMQVTNLAEPEITKAKEQVFLHYYNEYRPEQEMQLSLAQSRQVDSDSVAHLQKLSVSAFDTIYLLIDVADSKMQEYVNGMLVKAKWLFIAGIGQFAACLLLVIFCITYFEQRLFRPLQRIIYALEQLGSNEEICILNEELQRPDEIGQINKGVQRLQTSIAEERRLMTENEHLAMTDFLTGCLNKRGFYLLAEAELSRAARENMPISFLFSDLDDLKQLNDSYGHLIGDEAVKHFATCVTSQCRPYDLIGRFGGDEFVFCFPNASEEQALKIVKRIQTALEKSSFQVGETDMLLQLSASFGLVANVTGEDRDLEWFIHQADMALYKAKQNGKNCVMLGVNQNGTFC</sequence>
<feature type="transmembrane region" description="Helical" evidence="1">
    <location>
        <begin position="320"/>
        <end position="343"/>
    </location>
</feature>
<keyword evidence="4" id="KW-1185">Reference proteome</keyword>
<dbReference type="RefSeq" id="WP_066241395.1">
    <property type="nucleotide sequence ID" value="NZ_LSGP01000017.1"/>
</dbReference>
<dbReference type="PANTHER" id="PTHR45138:SF9">
    <property type="entry name" value="DIGUANYLATE CYCLASE DGCM-RELATED"/>
    <property type="match status" value="1"/>
</dbReference>
<keyword evidence="1" id="KW-1133">Transmembrane helix</keyword>
<dbReference type="GO" id="GO:1902201">
    <property type="term" value="P:negative regulation of bacterial-type flagellum-dependent cell motility"/>
    <property type="evidence" value="ECO:0007669"/>
    <property type="project" value="TreeGrafter"/>
</dbReference>
<keyword evidence="1" id="KW-0812">Transmembrane</keyword>
<dbReference type="GO" id="GO:0052621">
    <property type="term" value="F:diguanylate cyclase activity"/>
    <property type="evidence" value="ECO:0007669"/>
    <property type="project" value="TreeGrafter"/>
</dbReference>
<dbReference type="EMBL" id="LSGP01000017">
    <property type="protein sequence ID" value="KYZ76258.1"/>
    <property type="molecule type" value="Genomic_DNA"/>
</dbReference>
<dbReference type="GO" id="GO:0005886">
    <property type="term" value="C:plasma membrane"/>
    <property type="evidence" value="ECO:0007669"/>
    <property type="project" value="TreeGrafter"/>
</dbReference>
<keyword evidence="1" id="KW-0472">Membrane</keyword>
<dbReference type="SMART" id="SM00267">
    <property type="entry name" value="GGDEF"/>
    <property type="match status" value="1"/>
</dbReference>
<dbReference type="Gene3D" id="3.30.70.270">
    <property type="match status" value="1"/>
</dbReference>
<dbReference type="InterPro" id="IPR029787">
    <property type="entry name" value="Nucleotide_cyclase"/>
</dbReference>
<dbReference type="Gene3D" id="6.10.340.10">
    <property type="match status" value="1"/>
</dbReference>
<dbReference type="OrthoDB" id="9759607at2"/>
<accession>A0A154BRW4</accession>
<evidence type="ECO:0000313" key="4">
    <source>
        <dbReference type="Proteomes" id="UP000076268"/>
    </source>
</evidence>
<dbReference type="SUPFAM" id="SSF55073">
    <property type="entry name" value="Nucleotide cyclase"/>
    <property type="match status" value="1"/>
</dbReference>
<comment type="caution">
    <text evidence="3">The sequence shown here is derived from an EMBL/GenBank/DDBJ whole genome shotgun (WGS) entry which is preliminary data.</text>
</comment>
<evidence type="ECO:0000259" key="2">
    <source>
        <dbReference type="PROSITE" id="PS50887"/>
    </source>
</evidence>
<organism evidence="3 4">
    <name type="scientific">Anaerosporomusa subterranea</name>
    <dbReference type="NCBI Taxonomy" id="1794912"/>
    <lineage>
        <taxon>Bacteria</taxon>
        <taxon>Bacillati</taxon>
        <taxon>Bacillota</taxon>
        <taxon>Negativicutes</taxon>
        <taxon>Acetonemataceae</taxon>
        <taxon>Anaerosporomusa</taxon>
    </lineage>
</organism>
<dbReference type="STRING" id="1794912.AXX12_07405"/>
<evidence type="ECO:0000313" key="3">
    <source>
        <dbReference type="EMBL" id="KYZ76258.1"/>
    </source>
</evidence>
<dbReference type="Pfam" id="PF00990">
    <property type="entry name" value="GGDEF"/>
    <property type="match status" value="1"/>
</dbReference>
<proteinExistence type="predicted"/>
<gene>
    <name evidence="3" type="ORF">AXX12_07405</name>
</gene>
<dbReference type="NCBIfam" id="TIGR00254">
    <property type="entry name" value="GGDEF"/>
    <property type="match status" value="1"/>
</dbReference>
<dbReference type="PROSITE" id="PS50887">
    <property type="entry name" value="GGDEF"/>
    <property type="match status" value="1"/>
</dbReference>
<evidence type="ECO:0000256" key="1">
    <source>
        <dbReference type="SAM" id="Phobius"/>
    </source>
</evidence>
<dbReference type="FunFam" id="3.30.70.270:FF:000001">
    <property type="entry name" value="Diguanylate cyclase domain protein"/>
    <property type="match status" value="1"/>
</dbReference>
<reference evidence="3 4" key="1">
    <citation type="submission" date="2016-02" db="EMBL/GenBank/DDBJ databases">
        <title>Anaerosporomusa subterraneum gen. nov., sp. nov., a spore-forming obligate anaerobe isolated from saprolite.</title>
        <authorList>
            <person name="Choi J.K."/>
            <person name="Shah M."/>
            <person name="Yee N."/>
        </authorList>
    </citation>
    <scope>NUCLEOTIDE SEQUENCE [LARGE SCALE GENOMIC DNA]</scope>
    <source>
        <strain evidence="3 4">RU4</strain>
    </source>
</reference>
<dbReference type="AlphaFoldDB" id="A0A154BRW4"/>
<dbReference type="InterPro" id="IPR043128">
    <property type="entry name" value="Rev_trsase/Diguanyl_cyclase"/>
</dbReference>
<dbReference type="PANTHER" id="PTHR45138">
    <property type="entry name" value="REGULATORY COMPONENTS OF SENSORY TRANSDUCTION SYSTEM"/>
    <property type="match status" value="1"/>
</dbReference>
<dbReference type="InterPro" id="IPR000160">
    <property type="entry name" value="GGDEF_dom"/>
</dbReference>